<keyword evidence="2" id="KW-1185">Reference proteome</keyword>
<reference evidence="1 2" key="1">
    <citation type="submission" date="2014-09" db="EMBL/GenBank/DDBJ databases">
        <title>Genome sequencing of Methyloceanibacter caenitepidi Gela4.</title>
        <authorList>
            <person name="Takeuchi M."/>
            <person name="Susumu S."/>
            <person name="Kamagata Y."/>
            <person name="Oshima K."/>
            <person name="Hattori M."/>
            <person name="Iwasaki W."/>
        </authorList>
    </citation>
    <scope>NUCLEOTIDE SEQUENCE [LARGE SCALE GENOMIC DNA]</scope>
    <source>
        <strain evidence="1 2">Gela4</strain>
    </source>
</reference>
<sequence>MVDEVEKIISRLNGIDPERPYFDPIVVEEAVSRHARLIGFRDVSFTWAMGPQQANDELSGIDFSSSESCLWADTTKSMRDEAMAELSADPATSEAYRRAQANAAERIADALHLEIFALALRNLISGDAGTRGYNVASLVTSVMRDVVANSSVESERLEDLNEAYMPFADALMAGLGSFWIVGQRFVCLPLPRLRLEDGALVSDGRPAAVWPNGEAYAFREDGFFPALQSVEW</sequence>
<organism evidence="1 2">
    <name type="scientific">Methyloceanibacter caenitepidi</name>
    <dbReference type="NCBI Taxonomy" id="1384459"/>
    <lineage>
        <taxon>Bacteria</taxon>
        <taxon>Pseudomonadati</taxon>
        <taxon>Pseudomonadota</taxon>
        <taxon>Alphaproteobacteria</taxon>
        <taxon>Hyphomicrobiales</taxon>
        <taxon>Hyphomicrobiaceae</taxon>
        <taxon>Methyloceanibacter</taxon>
    </lineage>
</organism>
<dbReference type="KEGG" id="mcg:GL4_0199"/>
<accession>A0A0A8K0Z5</accession>
<dbReference type="OrthoDB" id="8444203at2"/>
<dbReference type="RefSeq" id="WP_156137336.1">
    <property type="nucleotide sequence ID" value="NZ_AP014648.1"/>
</dbReference>
<dbReference type="EMBL" id="AP014648">
    <property type="protein sequence ID" value="BAQ15669.1"/>
    <property type="molecule type" value="Genomic_DNA"/>
</dbReference>
<dbReference type="HOGENOM" id="CLU_1193711_0_0_5"/>
<dbReference type="AlphaFoldDB" id="A0A0A8K0Z5"/>
<protein>
    <submittedName>
        <fullName evidence="1">Uncharacterized protein</fullName>
    </submittedName>
</protein>
<name>A0A0A8K0Z5_9HYPH</name>
<evidence type="ECO:0000313" key="1">
    <source>
        <dbReference type="EMBL" id="BAQ15669.1"/>
    </source>
</evidence>
<dbReference type="Proteomes" id="UP000031643">
    <property type="component" value="Chromosome"/>
</dbReference>
<gene>
    <name evidence="1" type="ORF">GL4_0199</name>
</gene>
<proteinExistence type="predicted"/>
<evidence type="ECO:0000313" key="2">
    <source>
        <dbReference type="Proteomes" id="UP000031643"/>
    </source>
</evidence>